<evidence type="ECO:0000313" key="3">
    <source>
        <dbReference type="EMBL" id="SDD07589.1"/>
    </source>
</evidence>
<proteinExistence type="predicted"/>
<evidence type="ECO:0000259" key="2">
    <source>
        <dbReference type="Pfam" id="PF00857"/>
    </source>
</evidence>
<feature type="domain" description="Isochorismatase-like" evidence="2">
    <location>
        <begin position="104"/>
        <end position="174"/>
    </location>
</feature>
<gene>
    <name evidence="3" type="ORF">SAMN05216174_1074</name>
</gene>
<dbReference type="PANTHER" id="PTHR43540:SF3">
    <property type="entry name" value="ENTEROBACTIN SYNTHASE COMPONENT B"/>
    <property type="match status" value="1"/>
</dbReference>
<dbReference type="AlphaFoldDB" id="A0A1G6RSJ3"/>
<dbReference type="Gene3D" id="3.40.50.850">
    <property type="entry name" value="Isochorismatase-like"/>
    <property type="match status" value="1"/>
</dbReference>
<organism evidence="3 4">
    <name type="scientific">Actinokineospora iranica</name>
    <dbReference type="NCBI Taxonomy" id="1271860"/>
    <lineage>
        <taxon>Bacteria</taxon>
        <taxon>Bacillati</taxon>
        <taxon>Actinomycetota</taxon>
        <taxon>Actinomycetes</taxon>
        <taxon>Pseudonocardiales</taxon>
        <taxon>Pseudonocardiaceae</taxon>
        <taxon>Actinokineospora</taxon>
    </lineage>
</organism>
<keyword evidence="3" id="KW-0456">Lyase</keyword>
<dbReference type="InterPro" id="IPR050272">
    <property type="entry name" value="Isochorismatase-like_hydrls"/>
</dbReference>
<dbReference type="OrthoDB" id="5794853at2"/>
<reference evidence="4" key="1">
    <citation type="submission" date="2016-10" db="EMBL/GenBank/DDBJ databases">
        <authorList>
            <person name="Varghese N."/>
            <person name="Submissions S."/>
        </authorList>
    </citation>
    <scope>NUCLEOTIDE SEQUENCE [LARGE SCALE GENOMIC DNA]</scope>
    <source>
        <strain evidence="4">IBRC-M 10403</strain>
    </source>
</reference>
<protein>
    <submittedName>
        <fullName evidence="3">Bifunctional isochorismate lyase / aryl carrier protein</fullName>
    </submittedName>
</protein>
<keyword evidence="4" id="KW-1185">Reference proteome</keyword>
<dbReference type="PANTHER" id="PTHR43540">
    <property type="entry name" value="PEROXYUREIDOACRYLATE/UREIDOACRYLATE AMIDOHYDROLASE-RELATED"/>
    <property type="match status" value="1"/>
</dbReference>
<dbReference type="Pfam" id="PF00857">
    <property type="entry name" value="Isochorismatase"/>
    <property type="match status" value="1"/>
</dbReference>
<dbReference type="RefSeq" id="WP_091450934.1">
    <property type="nucleotide sequence ID" value="NZ_FMZZ01000007.1"/>
</dbReference>
<name>A0A1G6RSJ3_9PSEU</name>
<dbReference type="GO" id="GO:0016829">
    <property type="term" value="F:lyase activity"/>
    <property type="evidence" value="ECO:0007669"/>
    <property type="project" value="UniProtKB-KW"/>
</dbReference>
<sequence length="186" mass="19588">MSRPVVDPYDMSDAARLPRAAVEWVAAAGRAVLLVHDMGDDKVCAFDAGSSPMVELAHNVGKLRDTCRDLRVPVAESVREGVSVFTTVTGLGPDKTLTGDHYARLRDLLDEAGRDQLIVTGIRAHAACLMAAAGTHLAGIEVFCVADAIADLSLDEHRRAVLSAAEYGAMPTTAGRVIGQLLGVLA</sequence>
<dbReference type="GO" id="GO:0016787">
    <property type="term" value="F:hydrolase activity"/>
    <property type="evidence" value="ECO:0007669"/>
    <property type="project" value="UniProtKB-KW"/>
</dbReference>
<dbReference type="Proteomes" id="UP000199501">
    <property type="component" value="Unassembled WGS sequence"/>
</dbReference>
<evidence type="ECO:0000256" key="1">
    <source>
        <dbReference type="ARBA" id="ARBA00022801"/>
    </source>
</evidence>
<accession>A0A1G6RSJ3</accession>
<dbReference type="SUPFAM" id="SSF52499">
    <property type="entry name" value="Isochorismatase-like hydrolases"/>
    <property type="match status" value="1"/>
</dbReference>
<dbReference type="STRING" id="1271860.SAMN05216174_1074"/>
<keyword evidence="1" id="KW-0378">Hydrolase</keyword>
<dbReference type="InterPro" id="IPR036380">
    <property type="entry name" value="Isochorismatase-like_sf"/>
</dbReference>
<dbReference type="EMBL" id="FMZZ01000007">
    <property type="protein sequence ID" value="SDD07589.1"/>
    <property type="molecule type" value="Genomic_DNA"/>
</dbReference>
<evidence type="ECO:0000313" key="4">
    <source>
        <dbReference type="Proteomes" id="UP000199501"/>
    </source>
</evidence>
<dbReference type="InterPro" id="IPR000868">
    <property type="entry name" value="Isochorismatase-like_dom"/>
</dbReference>